<comment type="caution">
    <text evidence="2">The sequence shown here is derived from an EMBL/GenBank/DDBJ whole genome shotgun (WGS) entry which is preliminary data.</text>
</comment>
<feature type="compositionally biased region" description="Basic residues" evidence="1">
    <location>
        <begin position="11"/>
        <end position="23"/>
    </location>
</feature>
<evidence type="ECO:0000313" key="3">
    <source>
        <dbReference type="Proteomes" id="UP001303046"/>
    </source>
</evidence>
<evidence type="ECO:0000256" key="1">
    <source>
        <dbReference type="SAM" id="MobiDB-lite"/>
    </source>
</evidence>
<feature type="compositionally biased region" description="Polar residues" evidence="1">
    <location>
        <begin position="1"/>
        <end position="10"/>
    </location>
</feature>
<dbReference type="Proteomes" id="UP001303046">
    <property type="component" value="Unassembled WGS sequence"/>
</dbReference>
<reference evidence="2 3" key="1">
    <citation type="submission" date="2023-08" db="EMBL/GenBank/DDBJ databases">
        <title>A Necator americanus chromosomal reference genome.</title>
        <authorList>
            <person name="Ilik V."/>
            <person name="Petrzelkova K.J."/>
            <person name="Pardy F."/>
            <person name="Fuh T."/>
            <person name="Niatou-Singa F.S."/>
            <person name="Gouil Q."/>
            <person name="Baker L."/>
            <person name="Ritchie M.E."/>
            <person name="Jex A.R."/>
            <person name="Gazzola D."/>
            <person name="Li H."/>
            <person name="Toshio Fujiwara R."/>
            <person name="Zhan B."/>
            <person name="Aroian R.V."/>
            <person name="Pafco B."/>
            <person name="Schwarz E.M."/>
        </authorList>
    </citation>
    <scope>NUCLEOTIDE SEQUENCE [LARGE SCALE GENOMIC DNA]</scope>
    <source>
        <strain evidence="2 3">Aroian</strain>
        <tissue evidence="2">Whole animal</tissue>
    </source>
</reference>
<keyword evidence="3" id="KW-1185">Reference proteome</keyword>
<feature type="region of interest" description="Disordered" evidence="1">
    <location>
        <begin position="1"/>
        <end position="57"/>
    </location>
</feature>
<protein>
    <submittedName>
        <fullName evidence="2">Uncharacterized protein</fullName>
    </submittedName>
</protein>
<accession>A0ABR1EFC9</accession>
<gene>
    <name evidence="2" type="primary">Necator_chrX.g22450</name>
    <name evidence="2" type="ORF">RB195_022287</name>
</gene>
<name>A0ABR1EFC9_NECAM</name>
<sequence>MTDSLNTFTTARKRLSFKTTKRRLSPETLKPVEQYEPHRTKNSRPCSQGFAERRQRKTLKREEQKYWLKLQRRGKAFAIPIETSPVTIQG</sequence>
<organism evidence="2 3">
    <name type="scientific">Necator americanus</name>
    <name type="common">Human hookworm</name>
    <dbReference type="NCBI Taxonomy" id="51031"/>
    <lineage>
        <taxon>Eukaryota</taxon>
        <taxon>Metazoa</taxon>
        <taxon>Ecdysozoa</taxon>
        <taxon>Nematoda</taxon>
        <taxon>Chromadorea</taxon>
        <taxon>Rhabditida</taxon>
        <taxon>Rhabditina</taxon>
        <taxon>Rhabditomorpha</taxon>
        <taxon>Strongyloidea</taxon>
        <taxon>Ancylostomatidae</taxon>
        <taxon>Bunostominae</taxon>
        <taxon>Necator</taxon>
    </lineage>
</organism>
<evidence type="ECO:0000313" key="2">
    <source>
        <dbReference type="EMBL" id="KAK6761163.1"/>
    </source>
</evidence>
<proteinExistence type="predicted"/>
<dbReference type="EMBL" id="JAVFWL010000006">
    <property type="protein sequence ID" value="KAK6761163.1"/>
    <property type="molecule type" value="Genomic_DNA"/>
</dbReference>